<feature type="transmembrane region" description="Helical" evidence="2">
    <location>
        <begin position="140"/>
        <end position="161"/>
    </location>
</feature>
<protein>
    <submittedName>
        <fullName evidence="3">Uncharacterized protein</fullName>
    </submittedName>
</protein>
<gene>
    <name evidence="3" type="ORF">NA57DRAFT_79957</name>
</gene>
<reference evidence="3" key="1">
    <citation type="journal article" date="2020" name="Stud. Mycol.">
        <title>101 Dothideomycetes genomes: a test case for predicting lifestyles and emergence of pathogens.</title>
        <authorList>
            <person name="Haridas S."/>
            <person name="Albert R."/>
            <person name="Binder M."/>
            <person name="Bloem J."/>
            <person name="Labutti K."/>
            <person name="Salamov A."/>
            <person name="Andreopoulos B."/>
            <person name="Baker S."/>
            <person name="Barry K."/>
            <person name="Bills G."/>
            <person name="Bluhm B."/>
            <person name="Cannon C."/>
            <person name="Castanera R."/>
            <person name="Culley D."/>
            <person name="Daum C."/>
            <person name="Ezra D."/>
            <person name="Gonzalez J."/>
            <person name="Henrissat B."/>
            <person name="Kuo A."/>
            <person name="Liang C."/>
            <person name="Lipzen A."/>
            <person name="Lutzoni F."/>
            <person name="Magnuson J."/>
            <person name="Mondo S."/>
            <person name="Nolan M."/>
            <person name="Ohm R."/>
            <person name="Pangilinan J."/>
            <person name="Park H.-J."/>
            <person name="Ramirez L."/>
            <person name="Alfaro M."/>
            <person name="Sun H."/>
            <person name="Tritt A."/>
            <person name="Yoshinaga Y."/>
            <person name="Zwiers L.-H."/>
            <person name="Turgeon B."/>
            <person name="Goodwin S."/>
            <person name="Spatafora J."/>
            <person name="Crous P."/>
            <person name="Grigoriev I."/>
        </authorList>
    </citation>
    <scope>NUCLEOTIDE SEQUENCE</scope>
    <source>
        <strain evidence="3">CBS 133067</strain>
    </source>
</reference>
<keyword evidence="2" id="KW-1133">Transmembrane helix</keyword>
<dbReference type="AlphaFoldDB" id="A0A9P4IA39"/>
<keyword evidence="4" id="KW-1185">Reference proteome</keyword>
<dbReference type="OrthoDB" id="3800696at2759"/>
<keyword evidence="2" id="KW-0812">Transmembrane</keyword>
<dbReference type="Proteomes" id="UP000799772">
    <property type="component" value="Unassembled WGS sequence"/>
</dbReference>
<feature type="region of interest" description="Disordered" evidence="1">
    <location>
        <begin position="229"/>
        <end position="255"/>
    </location>
</feature>
<name>A0A9P4IA39_9PEZI</name>
<dbReference type="EMBL" id="ML978133">
    <property type="protein sequence ID" value="KAF2094787.1"/>
    <property type="molecule type" value="Genomic_DNA"/>
</dbReference>
<organism evidence="3 4">
    <name type="scientific">Rhizodiscina lignyota</name>
    <dbReference type="NCBI Taxonomy" id="1504668"/>
    <lineage>
        <taxon>Eukaryota</taxon>
        <taxon>Fungi</taxon>
        <taxon>Dikarya</taxon>
        <taxon>Ascomycota</taxon>
        <taxon>Pezizomycotina</taxon>
        <taxon>Dothideomycetes</taxon>
        <taxon>Pleosporomycetidae</taxon>
        <taxon>Aulographales</taxon>
        <taxon>Rhizodiscinaceae</taxon>
        <taxon>Rhizodiscina</taxon>
    </lineage>
</organism>
<keyword evidence="2" id="KW-0472">Membrane</keyword>
<feature type="region of interest" description="Disordered" evidence="1">
    <location>
        <begin position="1"/>
        <end position="22"/>
    </location>
</feature>
<proteinExistence type="predicted"/>
<evidence type="ECO:0000313" key="3">
    <source>
        <dbReference type="EMBL" id="KAF2094787.1"/>
    </source>
</evidence>
<sequence length="291" mass="32220">MALSSFVNQTSPSISITPTPPPQVDPIAIGSTTVPAYSSWTTWTCGLGSTWTTLMPYGRCRTTDSSQVPIYTGCVNASILVGPFDTTPCSGTGAQTSCVTGSIFYNNHVTVTNYECWPSWTDGNWYAWRETSSRQPPVKVIAPAVIVPVVAIIVGVVLFCLRLRRRRRARRAEFVIGQTPPGAEMTHSTVVTTLERPKEMDNSMPGCELEGHRRISELSSPLPRYTSIAGPLDGMGRATREDDQDDTSSYHTTNSRIIPQELDAAYFPSDSHKRIERRQRFFDWVLNPARV</sequence>
<evidence type="ECO:0000256" key="2">
    <source>
        <dbReference type="SAM" id="Phobius"/>
    </source>
</evidence>
<evidence type="ECO:0000256" key="1">
    <source>
        <dbReference type="SAM" id="MobiDB-lite"/>
    </source>
</evidence>
<evidence type="ECO:0000313" key="4">
    <source>
        <dbReference type="Proteomes" id="UP000799772"/>
    </source>
</evidence>
<comment type="caution">
    <text evidence="3">The sequence shown here is derived from an EMBL/GenBank/DDBJ whole genome shotgun (WGS) entry which is preliminary data.</text>
</comment>
<accession>A0A9P4IA39</accession>